<protein>
    <submittedName>
        <fullName evidence="1">Uncharacterized protein</fullName>
    </submittedName>
</protein>
<accession>V9E1C7</accession>
<organism evidence="1 2">
    <name type="scientific">Phytophthora nicotianae P1569</name>
    <dbReference type="NCBI Taxonomy" id="1317065"/>
    <lineage>
        <taxon>Eukaryota</taxon>
        <taxon>Sar</taxon>
        <taxon>Stramenopiles</taxon>
        <taxon>Oomycota</taxon>
        <taxon>Peronosporomycetes</taxon>
        <taxon>Peronosporales</taxon>
        <taxon>Peronosporaceae</taxon>
        <taxon>Phytophthora</taxon>
    </lineage>
</organism>
<dbReference type="AlphaFoldDB" id="V9E1C7"/>
<evidence type="ECO:0000313" key="2">
    <source>
        <dbReference type="Proteomes" id="UP000018721"/>
    </source>
</evidence>
<sequence>MEETAQDLFKLLSTLHPKRRLFSVPKKRNLYPKKPFH</sequence>
<keyword evidence="2" id="KW-1185">Reference proteome</keyword>
<dbReference type="EMBL" id="ANIZ01003546">
    <property type="protein sequence ID" value="ETI32900.1"/>
    <property type="molecule type" value="Genomic_DNA"/>
</dbReference>
<gene>
    <name evidence="1" type="ORF">F443_20365</name>
</gene>
<comment type="caution">
    <text evidence="1">The sequence shown here is derived from an EMBL/GenBank/DDBJ whole genome shotgun (WGS) entry which is preliminary data.</text>
</comment>
<dbReference type="HOGENOM" id="CLU_3352222_0_0_1"/>
<name>V9E1C7_PHYNI</name>
<dbReference type="Proteomes" id="UP000018721">
    <property type="component" value="Unassembled WGS sequence"/>
</dbReference>
<reference evidence="1 2" key="1">
    <citation type="submission" date="2013-11" db="EMBL/GenBank/DDBJ databases">
        <title>The Genome Sequence of Phytophthora parasitica P1569.</title>
        <authorList>
            <consortium name="The Broad Institute Genomics Platform"/>
            <person name="Russ C."/>
            <person name="Tyler B."/>
            <person name="Panabieres F."/>
            <person name="Shan W."/>
            <person name="Tripathy S."/>
            <person name="Grunwald N."/>
            <person name="Machado M."/>
            <person name="Johnson C.S."/>
            <person name="Arredondo F."/>
            <person name="Hong C."/>
            <person name="Coffey M."/>
            <person name="Young S.K."/>
            <person name="Zeng Q."/>
            <person name="Gargeya S."/>
            <person name="Fitzgerald M."/>
            <person name="Abouelleil A."/>
            <person name="Alvarado L."/>
            <person name="Chapman S.B."/>
            <person name="Gainer-Dewar J."/>
            <person name="Goldberg J."/>
            <person name="Griggs A."/>
            <person name="Gujja S."/>
            <person name="Hansen M."/>
            <person name="Howarth C."/>
            <person name="Imamovic A."/>
            <person name="Ireland A."/>
            <person name="Larimer J."/>
            <person name="McCowan C."/>
            <person name="Murphy C."/>
            <person name="Pearson M."/>
            <person name="Poon T.W."/>
            <person name="Priest M."/>
            <person name="Roberts A."/>
            <person name="Saif S."/>
            <person name="Shea T."/>
            <person name="Sykes S."/>
            <person name="Wortman J."/>
            <person name="Nusbaum C."/>
            <person name="Birren B."/>
        </authorList>
    </citation>
    <scope>NUCLEOTIDE SEQUENCE [LARGE SCALE GENOMIC DNA]</scope>
    <source>
        <strain evidence="1 2">P1569</strain>
    </source>
</reference>
<proteinExistence type="predicted"/>
<evidence type="ECO:0000313" key="1">
    <source>
        <dbReference type="EMBL" id="ETI32900.1"/>
    </source>
</evidence>